<dbReference type="SMART" id="SM00327">
    <property type="entry name" value="VWA"/>
    <property type="match status" value="1"/>
</dbReference>
<dbReference type="FunFam" id="2.60.40.10:FF:000638">
    <property type="entry name" value="von Willebrand factor A domain-containing 1"/>
    <property type="match status" value="1"/>
</dbReference>
<feature type="domain" description="VWFA" evidence="15">
    <location>
        <begin position="34"/>
        <end position="209"/>
    </location>
</feature>
<dbReference type="FunFam" id="2.60.40.10:FF:001442">
    <property type="entry name" value="von Willebrand factor A domain containing 1"/>
    <property type="match status" value="1"/>
</dbReference>
<gene>
    <name evidence="18" type="primary">Vwa1</name>
</gene>
<evidence type="ECO:0000256" key="7">
    <source>
        <dbReference type="ARBA" id="ARBA00022869"/>
    </source>
</evidence>
<dbReference type="InterPro" id="IPR050525">
    <property type="entry name" value="ECM_Assembly_Org"/>
</dbReference>
<dbReference type="SUPFAM" id="SSF53300">
    <property type="entry name" value="vWA-like"/>
    <property type="match status" value="1"/>
</dbReference>
<dbReference type="InterPro" id="IPR002035">
    <property type="entry name" value="VWF_A"/>
</dbReference>
<comment type="function">
    <text evidence="11">Promotes matrix assembly. Involved in the organization of skeletal muscles and in the formation of neuromuscular junctions.</text>
</comment>
<comment type="subunit">
    <text evidence="12">Homodimer or homomultimer; disulfide-linked. Interacts with HSPG2.</text>
</comment>
<evidence type="ECO:0000313" key="18">
    <source>
        <dbReference type="RefSeq" id="XP_004639740.1"/>
    </source>
</evidence>
<dbReference type="GO" id="GO:0005604">
    <property type="term" value="C:basement membrane"/>
    <property type="evidence" value="ECO:0007669"/>
    <property type="project" value="UniProtKB-SubCell"/>
</dbReference>
<comment type="subcellular location">
    <subcellularLocation>
        <location evidence="1">Secreted</location>
        <location evidence="1">Extracellular space</location>
        <location evidence="1">Extracellular matrix</location>
        <location evidence="1">Basement membrane</location>
    </subcellularLocation>
</comment>
<evidence type="ECO:0000256" key="1">
    <source>
        <dbReference type="ARBA" id="ARBA00004302"/>
    </source>
</evidence>
<evidence type="ECO:0000256" key="14">
    <source>
        <dbReference type="SAM" id="SignalP"/>
    </source>
</evidence>
<keyword evidence="7" id="KW-0084">Basement membrane</keyword>
<keyword evidence="9" id="KW-0325">Glycoprotein</keyword>
<feature type="signal peptide" evidence="14">
    <location>
        <begin position="1"/>
        <end position="18"/>
    </location>
</feature>
<evidence type="ECO:0000256" key="4">
    <source>
        <dbReference type="ARBA" id="ARBA00022553"/>
    </source>
</evidence>
<organism evidence="17 18">
    <name type="scientific">Octodon degus</name>
    <name type="common">Degu</name>
    <name type="synonym">Sciurus degus</name>
    <dbReference type="NCBI Taxonomy" id="10160"/>
    <lineage>
        <taxon>Eukaryota</taxon>
        <taxon>Metazoa</taxon>
        <taxon>Chordata</taxon>
        <taxon>Craniata</taxon>
        <taxon>Vertebrata</taxon>
        <taxon>Euteleostomi</taxon>
        <taxon>Mammalia</taxon>
        <taxon>Eutheria</taxon>
        <taxon>Euarchontoglires</taxon>
        <taxon>Glires</taxon>
        <taxon>Rodentia</taxon>
        <taxon>Hystricomorpha</taxon>
        <taxon>Octodontidae</taxon>
        <taxon>Octodon</taxon>
    </lineage>
</organism>
<keyword evidence="2" id="KW-0964">Secreted</keyword>
<dbReference type="InterPro" id="IPR036465">
    <property type="entry name" value="vWFA_dom_sf"/>
</dbReference>
<feature type="chain" id="PRO_5027738913" description="von Willebrand factor A domain-containing protein 1" evidence="14">
    <location>
        <begin position="19"/>
        <end position="438"/>
    </location>
</feature>
<evidence type="ECO:0000256" key="11">
    <source>
        <dbReference type="ARBA" id="ARBA00046169"/>
    </source>
</evidence>
<dbReference type="GeneID" id="101588268"/>
<evidence type="ECO:0000256" key="8">
    <source>
        <dbReference type="ARBA" id="ARBA00023157"/>
    </source>
</evidence>
<dbReference type="PANTHER" id="PTHR24020:SF77">
    <property type="entry name" value="VON WILLEBRAND FACTOR A DOMAIN-CONTAINING PROTEIN 1"/>
    <property type="match status" value="1"/>
</dbReference>
<keyword evidence="5 14" id="KW-0732">Signal</keyword>
<dbReference type="SUPFAM" id="SSF49265">
    <property type="entry name" value="Fibronectin type III"/>
    <property type="match status" value="1"/>
</dbReference>
<feature type="compositionally biased region" description="Pro residues" evidence="13">
    <location>
        <begin position="403"/>
        <end position="418"/>
    </location>
</feature>
<dbReference type="CTD" id="64856"/>
<dbReference type="Proteomes" id="UP000515203">
    <property type="component" value="Unplaced"/>
</dbReference>
<dbReference type="Gene3D" id="2.60.40.10">
    <property type="entry name" value="Immunoglobulins"/>
    <property type="match status" value="2"/>
</dbReference>
<dbReference type="PRINTS" id="PR00453">
    <property type="entry name" value="VWFADOMAIN"/>
</dbReference>
<evidence type="ECO:0000256" key="3">
    <source>
        <dbReference type="ARBA" id="ARBA00022530"/>
    </source>
</evidence>
<evidence type="ECO:0000256" key="2">
    <source>
        <dbReference type="ARBA" id="ARBA00022525"/>
    </source>
</evidence>
<dbReference type="CDD" id="cd00063">
    <property type="entry name" value="FN3"/>
    <property type="match status" value="2"/>
</dbReference>
<name>A0A6P3FKP7_OCTDE</name>
<evidence type="ECO:0000256" key="6">
    <source>
        <dbReference type="ARBA" id="ARBA00022737"/>
    </source>
</evidence>
<dbReference type="PANTHER" id="PTHR24020">
    <property type="entry name" value="COLLAGEN ALPHA"/>
    <property type="match status" value="1"/>
</dbReference>
<feature type="domain" description="Fibronectin type-III" evidence="16">
    <location>
        <begin position="307"/>
        <end position="397"/>
    </location>
</feature>
<accession>A0A6P3FKP7</accession>
<evidence type="ECO:0000256" key="13">
    <source>
        <dbReference type="SAM" id="MobiDB-lite"/>
    </source>
</evidence>
<evidence type="ECO:0000313" key="17">
    <source>
        <dbReference type="Proteomes" id="UP000515203"/>
    </source>
</evidence>
<evidence type="ECO:0000256" key="12">
    <source>
        <dbReference type="ARBA" id="ARBA00063852"/>
    </source>
</evidence>
<dbReference type="InterPro" id="IPR013783">
    <property type="entry name" value="Ig-like_fold"/>
</dbReference>
<evidence type="ECO:0000256" key="9">
    <source>
        <dbReference type="ARBA" id="ARBA00023180"/>
    </source>
</evidence>
<feature type="region of interest" description="Disordered" evidence="13">
    <location>
        <begin position="386"/>
        <end position="438"/>
    </location>
</feature>
<keyword evidence="17" id="KW-1185">Reference proteome</keyword>
<feature type="domain" description="Fibronectin type-III" evidence="16">
    <location>
        <begin position="214"/>
        <end position="305"/>
    </location>
</feature>
<keyword evidence="4" id="KW-0597">Phosphoprotein</keyword>
<evidence type="ECO:0000256" key="10">
    <source>
        <dbReference type="ARBA" id="ARBA00029542"/>
    </source>
</evidence>
<evidence type="ECO:0000259" key="16">
    <source>
        <dbReference type="PROSITE" id="PS50853"/>
    </source>
</evidence>
<sequence length="438" mass="46448">MLPGMAFALALDLWLVLARSGAEHGLPASSPQGDLLFLLDSSASVSHYEFSRVREFVGQLVAPLPLGPGALRASLVHVGSLPYSEFPFDRHSSGQAVQDAVRASAQRMGDTNTGLALAFAKEQLFDKAAGARPGVSKVLVWVTDGGSSDPVGPRMQELKELGVTVFIVSTGRGSLLELSAAASAPAEKHLHFVDVDDLHIITQQLRSAILDAMQPQQLHASEVTPSSIHLAWPALLTSDSGYYVLELVPSGELGAARRQQLPGDATSWTWTGLEPDKDYEVSLLPESNVRLLRPQRVRVRTLPGEAGPERIVISHTRPRSLRVSWAPALGPDAVLGYVVQFGPLRGSAAQRIEVPAGRNSTTLQGLAPGAAYLVTVTAAFRSGRERALSAKACTPAGERGRAPRPPGPAPPALSPPEPPEPRTRVGLPAAVAETRTGR</sequence>
<dbReference type="Pfam" id="PF00092">
    <property type="entry name" value="VWA"/>
    <property type="match status" value="1"/>
</dbReference>
<keyword evidence="6" id="KW-0677">Repeat</keyword>
<dbReference type="PROSITE" id="PS50853">
    <property type="entry name" value="FN3"/>
    <property type="match status" value="2"/>
</dbReference>
<keyword evidence="3" id="KW-0272">Extracellular matrix</keyword>
<dbReference type="FunFam" id="3.40.50.410:FF:000046">
    <property type="entry name" value="von Willebrand factor A domain-containing protein 1"/>
    <property type="match status" value="1"/>
</dbReference>
<keyword evidence="8" id="KW-1015">Disulfide bond</keyword>
<dbReference type="FunCoup" id="A0A6P3FKP7">
    <property type="interactions" value="190"/>
</dbReference>
<dbReference type="InterPro" id="IPR036116">
    <property type="entry name" value="FN3_sf"/>
</dbReference>
<reference evidence="18" key="1">
    <citation type="submission" date="2025-08" db="UniProtKB">
        <authorList>
            <consortium name="RefSeq"/>
        </authorList>
    </citation>
    <scope>IDENTIFICATION</scope>
</reference>
<proteinExistence type="predicted"/>
<dbReference type="OrthoDB" id="9949424at2759"/>
<dbReference type="AlphaFoldDB" id="A0A6P3FKP7"/>
<protein>
    <recommendedName>
        <fullName evidence="10">von Willebrand factor A domain-containing protein 1</fullName>
    </recommendedName>
</protein>
<dbReference type="Pfam" id="PF00041">
    <property type="entry name" value="fn3"/>
    <property type="match status" value="2"/>
</dbReference>
<dbReference type="RefSeq" id="XP_004639740.1">
    <property type="nucleotide sequence ID" value="XM_004639683.2"/>
</dbReference>
<dbReference type="InParanoid" id="A0A6P3FKP7"/>
<dbReference type="Gene3D" id="3.40.50.410">
    <property type="entry name" value="von Willebrand factor, type A domain"/>
    <property type="match status" value="1"/>
</dbReference>
<evidence type="ECO:0000259" key="15">
    <source>
        <dbReference type="PROSITE" id="PS50234"/>
    </source>
</evidence>
<dbReference type="PROSITE" id="PS50234">
    <property type="entry name" value="VWFA"/>
    <property type="match status" value="1"/>
</dbReference>
<dbReference type="InterPro" id="IPR003961">
    <property type="entry name" value="FN3_dom"/>
</dbReference>
<evidence type="ECO:0000256" key="5">
    <source>
        <dbReference type="ARBA" id="ARBA00022729"/>
    </source>
</evidence>
<dbReference type="SMART" id="SM00060">
    <property type="entry name" value="FN3"/>
    <property type="match status" value="2"/>
</dbReference>